<evidence type="ECO:0000256" key="1">
    <source>
        <dbReference type="ARBA" id="ARBA00011764"/>
    </source>
</evidence>
<name>A0AAE1TVU5_9EUCA</name>
<feature type="compositionally biased region" description="Polar residues" evidence="4">
    <location>
        <begin position="272"/>
        <end position="303"/>
    </location>
</feature>
<evidence type="ECO:0000256" key="3">
    <source>
        <dbReference type="ARBA" id="ARBA00025466"/>
    </source>
</evidence>
<gene>
    <name evidence="6" type="ORF">Pmani_030538</name>
</gene>
<accession>A0AAE1TVU5</accession>
<comment type="caution">
    <text evidence="6">The sequence shown here is derived from an EMBL/GenBank/DDBJ whole genome shotgun (WGS) entry which is preliminary data.</text>
</comment>
<feature type="domain" description="Myb/SANT-like DNA-binding" evidence="5">
    <location>
        <begin position="12"/>
        <end position="79"/>
    </location>
</feature>
<evidence type="ECO:0000256" key="4">
    <source>
        <dbReference type="SAM" id="MobiDB-lite"/>
    </source>
</evidence>
<keyword evidence="7" id="KW-1185">Reference proteome</keyword>
<comment type="function">
    <text evidence="3">Involved in transvection phenomena (= synapsis-dependent gene expression), where the synaptic pairing of chromosomes carrying genes with which zeste interacts influences the expression of these genes. Zeste binds to DNA and stimulates transcription from a nearby promoter.</text>
</comment>
<dbReference type="AlphaFoldDB" id="A0AAE1TVU5"/>
<proteinExistence type="predicted"/>
<dbReference type="Pfam" id="PF13873">
    <property type="entry name" value="Myb_DNA-bind_5"/>
    <property type="match status" value="1"/>
</dbReference>
<dbReference type="CDD" id="cd22541">
    <property type="entry name" value="SP5_N"/>
    <property type="match status" value="1"/>
</dbReference>
<feature type="compositionally biased region" description="Low complexity" evidence="4">
    <location>
        <begin position="234"/>
        <end position="248"/>
    </location>
</feature>
<evidence type="ECO:0000313" key="7">
    <source>
        <dbReference type="Proteomes" id="UP001292094"/>
    </source>
</evidence>
<dbReference type="InterPro" id="IPR028002">
    <property type="entry name" value="Myb_DNA-bind_5"/>
</dbReference>
<organism evidence="6 7">
    <name type="scientific">Petrolisthes manimaculis</name>
    <dbReference type="NCBI Taxonomy" id="1843537"/>
    <lineage>
        <taxon>Eukaryota</taxon>
        <taxon>Metazoa</taxon>
        <taxon>Ecdysozoa</taxon>
        <taxon>Arthropoda</taxon>
        <taxon>Crustacea</taxon>
        <taxon>Multicrustacea</taxon>
        <taxon>Malacostraca</taxon>
        <taxon>Eumalacostraca</taxon>
        <taxon>Eucarida</taxon>
        <taxon>Decapoda</taxon>
        <taxon>Pleocyemata</taxon>
        <taxon>Anomura</taxon>
        <taxon>Galatheoidea</taxon>
        <taxon>Porcellanidae</taxon>
        <taxon>Petrolisthes</taxon>
    </lineage>
</organism>
<comment type="subunit">
    <text evidence="1">Self-associates forming complexes of several hundred monomers.</text>
</comment>
<protein>
    <recommendedName>
        <fullName evidence="2">Regulatory protein zeste</fullName>
    </recommendedName>
</protein>
<sequence>MAYSQQKALPLTQQQLEQLVLLIKDREETISSVSPYPKVIVKDWKEIAGLFNASNPEQDQRTAKQLKRSWEHIRRKVKADNIAYMKLRRGTLRGPTPSPPNYPQYLEIARSMMTRELIMQEKAMELDGISQYPQTSPQGEGSSFLSEFTVPEVELGEDASSPFTDPLALVISSVLAGTQPLTHPPPSDSPGSQPLPHPPPSDSPGSQPLSHPPPSDSPVSEPLLHPPPSDSPGSQPLSHPPSSVSPVSQPLPHPPPSYSPGSNTHPHPPPTVSSASNTISHPLPSVSPTNNTLPHTPPSVSNTFPFPPLSYSLASLALPSPSSNSPSISNHKKRKKQNTIEEETLKDLRRKQEEVHDLKMRLAAEEHAAHMKSEKARLEAYRSMTTCFRAIQSSLGGVQDFISEGITAFKSLTNVTSESPE</sequence>
<dbReference type="Proteomes" id="UP001292094">
    <property type="component" value="Unassembled WGS sequence"/>
</dbReference>
<evidence type="ECO:0000256" key="2">
    <source>
        <dbReference type="ARBA" id="ARBA00016807"/>
    </source>
</evidence>
<feature type="region of interest" description="Disordered" evidence="4">
    <location>
        <begin position="178"/>
        <end position="348"/>
    </location>
</feature>
<dbReference type="EMBL" id="JAWZYT010003728">
    <property type="protein sequence ID" value="KAK4297020.1"/>
    <property type="molecule type" value="Genomic_DNA"/>
</dbReference>
<feature type="compositionally biased region" description="Pro residues" evidence="4">
    <location>
        <begin position="182"/>
        <end position="202"/>
    </location>
</feature>
<reference evidence="6" key="1">
    <citation type="submission" date="2023-11" db="EMBL/GenBank/DDBJ databases">
        <title>Genome assemblies of two species of porcelain crab, Petrolisthes cinctipes and Petrolisthes manimaculis (Anomura: Porcellanidae).</title>
        <authorList>
            <person name="Angst P."/>
        </authorList>
    </citation>
    <scope>NUCLEOTIDE SEQUENCE</scope>
    <source>
        <strain evidence="6">PB745_02</strain>
        <tissue evidence="6">Gill</tissue>
    </source>
</reference>
<evidence type="ECO:0000313" key="6">
    <source>
        <dbReference type="EMBL" id="KAK4297020.1"/>
    </source>
</evidence>
<feature type="compositionally biased region" description="Pro residues" evidence="4">
    <location>
        <begin position="249"/>
        <end position="258"/>
    </location>
</feature>
<evidence type="ECO:0000259" key="5">
    <source>
        <dbReference type="Pfam" id="PF13873"/>
    </source>
</evidence>
<feature type="compositionally biased region" description="Low complexity" evidence="4">
    <location>
        <begin position="309"/>
        <end position="329"/>
    </location>
</feature>